<evidence type="ECO:0000256" key="2">
    <source>
        <dbReference type="SAM" id="MobiDB-lite"/>
    </source>
</evidence>
<reference evidence="3 4" key="1">
    <citation type="journal article" date="2023" name="Plants (Basel)">
        <title>Bridging the Gap: Combining Genomics and Transcriptomics Approaches to Understand Stylosanthes scabra, an Orphan Legume from the Brazilian Caatinga.</title>
        <authorList>
            <person name="Ferreira-Neto J.R.C."/>
            <person name="da Silva M.D."/>
            <person name="Binneck E."/>
            <person name="de Melo N.F."/>
            <person name="da Silva R.H."/>
            <person name="de Melo A.L.T.M."/>
            <person name="Pandolfi V."/>
            <person name="Bustamante F.O."/>
            <person name="Brasileiro-Vidal A.C."/>
            <person name="Benko-Iseppon A.M."/>
        </authorList>
    </citation>
    <scope>NUCLEOTIDE SEQUENCE [LARGE SCALE GENOMIC DNA]</scope>
    <source>
        <tissue evidence="3">Leaves</tissue>
    </source>
</reference>
<dbReference type="PANTHER" id="PTHR31642">
    <property type="entry name" value="TRICHOTHECENE 3-O-ACETYLTRANSFERASE"/>
    <property type="match status" value="1"/>
</dbReference>
<comment type="similarity">
    <text evidence="1">Belongs to the plant acyltransferase family.</text>
</comment>
<dbReference type="Gene3D" id="3.30.559.10">
    <property type="entry name" value="Chloramphenicol acetyltransferase-like domain"/>
    <property type="match status" value="2"/>
</dbReference>
<dbReference type="PANTHER" id="PTHR31642:SF259">
    <property type="entry name" value="PROTEIN ECERIFERUM 2"/>
    <property type="match status" value="1"/>
</dbReference>
<evidence type="ECO:0000256" key="1">
    <source>
        <dbReference type="ARBA" id="ARBA00009861"/>
    </source>
</evidence>
<proteinExistence type="inferred from homology"/>
<sequence>MGSLGNLESPPPPTSRISTVVPATPRGDQNDAYQLSYMDLLMKLHYIRSVFFFASKSVQGLTISDLKRPMFPLLDAYSHVSGRIRRSERGRPFVKCNDAGVRIAESERDVTLREWFDENINGCVRELEVDDDGLVHDHVLGPDLGFSPLVFVKFTWFKCGGLCVGLSWAHVLGDAFSALDFITKWSNMLSGHVPPKSLPMPNNQIAPHEEIIMQPINNNNNSNSILVSENPTSIKRATIEGEYWLATNVSHVATHSFHVTSKQLHHLVKATYNNNNNNNNNNGPRNKYFEIISALIWKCVTNIRGNVGSMAVTICTKSCNGSKHGENELFPSNNNGLVLSKIEACLESDISELARIIAEKKMVENHIVKKLVEKEDDEGKEEDFVVYGANLTFVDLEEADLFGVKLNGHKPIMANCSFRGVGDKGVVLVFPAPSGGEENEDDDGDDNNGRIVTVSLPVKELSQLKNKLRGEWGIV</sequence>
<gene>
    <name evidence="3" type="ORF">PIB30_037865</name>
</gene>
<evidence type="ECO:0000313" key="4">
    <source>
        <dbReference type="Proteomes" id="UP001341840"/>
    </source>
</evidence>
<dbReference type="Proteomes" id="UP001341840">
    <property type="component" value="Unassembled WGS sequence"/>
</dbReference>
<accession>A0ABU6WBY1</accession>
<name>A0ABU6WBY1_9FABA</name>
<keyword evidence="4" id="KW-1185">Reference proteome</keyword>
<evidence type="ECO:0000313" key="3">
    <source>
        <dbReference type="EMBL" id="MED6183436.1"/>
    </source>
</evidence>
<dbReference type="EMBL" id="JASCZI010181435">
    <property type="protein sequence ID" value="MED6183436.1"/>
    <property type="molecule type" value="Genomic_DNA"/>
</dbReference>
<organism evidence="3 4">
    <name type="scientific">Stylosanthes scabra</name>
    <dbReference type="NCBI Taxonomy" id="79078"/>
    <lineage>
        <taxon>Eukaryota</taxon>
        <taxon>Viridiplantae</taxon>
        <taxon>Streptophyta</taxon>
        <taxon>Embryophyta</taxon>
        <taxon>Tracheophyta</taxon>
        <taxon>Spermatophyta</taxon>
        <taxon>Magnoliopsida</taxon>
        <taxon>eudicotyledons</taxon>
        <taxon>Gunneridae</taxon>
        <taxon>Pentapetalae</taxon>
        <taxon>rosids</taxon>
        <taxon>fabids</taxon>
        <taxon>Fabales</taxon>
        <taxon>Fabaceae</taxon>
        <taxon>Papilionoideae</taxon>
        <taxon>50 kb inversion clade</taxon>
        <taxon>dalbergioids sensu lato</taxon>
        <taxon>Dalbergieae</taxon>
        <taxon>Pterocarpus clade</taxon>
        <taxon>Stylosanthes</taxon>
    </lineage>
</organism>
<comment type="caution">
    <text evidence="3">The sequence shown here is derived from an EMBL/GenBank/DDBJ whole genome shotgun (WGS) entry which is preliminary data.</text>
</comment>
<dbReference type="Pfam" id="PF02458">
    <property type="entry name" value="Transferase"/>
    <property type="match status" value="1"/>
</dbReference>
<protein>
    <submittedName>
        <fullName evidence="3">Uncharacterized protein</fullName>
    </submittedName>
</protein>
<dbReference type="InterPro" id="IPR050317">
    <property type="entry name" value="Plant_Fungal_Acyltransferase"/>
</dbReference>
<dbReference type="InterPro" id="IPR023213">
    <property type="entry name" value="CAT-like_dom_sf"/>
</dbReference>
<feature type="region of interest" description="Disordered" evidence="2">
    <location>
        <begin position="1"/>
        <end position="25"/>
    </location>
</feature>